<keyword evidence="7" id="KW-1003">Cell membrane</keyword>
<evidence type="ECO:0000256" key="6">
    <source>
        <dbReference type="ARBA" id="ARBA00023136"/>
    </source>
</evidence>
<feature type="transmembrane region" description="Helical" evidence="7">
    <location>
        <begin position="107"/>
        <end position="132"/>
    </location>
</feature>
<dbReference type="PRINTS" id="PR00447">
    <property type="entry name" value="NATRESASSCMP"/>
</dbReference>
<dbReference type="AlphaFoldDB" id="A0A212QSZ3"/>
<sequence>MDILERMANREGGAQPSVRLRQNASFFHRLLGFIGPGFLVAVGYMDPGNWATALAGGSAFGYQLLSAALVSSLMAMLLQALAARLGIVADADLAQLCRRHCPRPINLALWALAEIAIIATDLAELIGTAVALQLLFRIPLLMGVLLTALDALLILWLQNKGVRVLEAFVIALISLITACFAIEIALSDPDWGSLLAGYLPTAAIVRQPEMLYLAIGIVGATVMPHNLYLHAAIVRWRRLGDGDAAVRETIRFATIDSTAALILALLINSAILVLAAAAFHAIDRTDIAEIQDAYLLLAPVLGVGIASILFGVALLASGISSTVTATLAGQIVMEGFLNFKVAPWLRRLVTRLIAIVPAVIVTWLWGERGTADLLVFSQVVLSLQLPFAVVPLLLFVGSRHVMRNFRAPAWMLTLGWASAAIVIAINIKLLFDFSFA</sequence>
<feature type="transmembrane region" description="Helical" evidence="7">
    <location>
        <begin position="138"/>
        <end position="157"/>
    </location>
</feature>
<dbReference type="Proteomes" id="UP000197065">
    <property type="component" value="Unassembled WGS sequence"/>
</dbReference>
<keyword evidence="5 7" id="KW-1133">Transmembrane helix</keyword>
<dbReference type="RefSeq" id="WP_088560388.1">
    <property type="nucleotide sequence ID" value="NZ_FYEH01000003.1"/>
</dbReference>
<accession>A0A212QSZ3</accession>
<keyword evidence="7" id="KW-0406">Ion transport</keyword>
<dbReference type="InterPro" id="IPR001046">
    <property type="entry name" value="NRAMP_fam"/>
</dbReference>
<dbReference type="GO" id="GO:0015086">
    <property type="term" value="F:cadmium ion transmembrane transporter activity"/>
    <property type="evidence" value="ECO:0007669"/>
    <property type="project" value="TreeGrafter"/>
</dbReference>
<comment type="function">
    <text evidence="7">H(+)-stimulated, divalent metal cation uptake system.</text>
</comment>
<keyword evidence="3 7" id="KW-0812">Transmembrane</keyword>
<keyword evidence="2 7" id="KW-0813">Transport</keyword>
<feature type="transmembrane region" description="Helical" evidence="7">
    <location>
        <begin position="294"/>
        <end position="327"/>
    </location>
</feature>
<dbReference type="OrthoDB" id="9787548at2"/>
<organism evidence="8 9">
    <name type="scientific">Arboricoccus pini</name>
    <dbReference type="NCBI Taxonomy" id="1963835"/>
    <lineage>
        <taxon>Bacteria</taxon>
        <taxon>Pseudomonadati</taxon>
        <taxon>Pseudomonadota</taxon>
        <taxon>Alphaproteobacteria</taxon>
        <taxon>Geminicoccales</taxon>
        <taxon>Geminicoccaceae</taxon>
        <taxon>Arboricoccus</taxon>
    </lineage>
</organism>
<comment type="similarity">
    <text evidence="7">Belongs to the NRAMP family.</text>
</comment>
<feature type="transmembrane region" description="Helical" evidence="7">
    <location>
        <begin position="378"/>
        <end position="397"/>
    </location>
</feature>
<name>A0A212QSZ3_9PROT</name>
<dbReference type="GO" id="GO:0046872">
    <property type="term" value="F:metal ion binding"/>
    <property type="evidence" value="ECO:0007669"/>
    <property type="project" value="UniProtKB-UniRule"/>
</dbReference>
<dbReference type="HAMAP" id="MF_00221">
    <property type="entry name" value="NRAMP"/>
    <property type="match status" value="1"/>
</dbReference>
<dbReference type="PANTHER" id="PTHR11706:SF33">
    <property type="entry name" value="NATURAL RESISTANCE-ASSOCIATED MACROPHAGE PROTEIN 2"/>
    <property type="match status" value="1"/>
</dbReference>
<dbReference type="NCBIfam" id="NF001923">
    <property type="entry name" value="PRK00701.1"/>
    <property type="match status" value="1"/>
</dbReference>
<evidence type="ECO:0000256" key="2">
    <source>
        <dbReference type="ARBA" id="ARBA00022448"/>
    </source>
</evidence>
<keyword evidence="4 7" id="KW-0769">Symport</keyword>
<evidence type="ECO:0000313" key="8">
    <source>
        <dbReference type="EMBL" id="SNB62583.1"/>
    </source>
</evidence>
<reference evidence="8 9" key="1">
    <citation type="submission" date="2017-06" db="EMBL/GenBank/DDBJ databases">
        <authorList>
            <person name="Kim H.J."/>
            <person name="Triplett B.A."/>
        </authorList>
    </citation>
    <scope>NUCLEOTIDE SEQUENCE [LARGE SCALE GENOMIC DNA]</scope>
    <source>
        <strain evidence="8 9">B29T1</strain>
    </source>
</reference>
<feature type="transmembrane region" description="Helical" evidence="7">
    <location>
        <begin position="348"/>
        <end position="366"/>
    </location>
</feature>
<evidence type="ECO:0000256" key="1">
    <source>
        <dbReference type="ARBA" id="ARBA00004141"/>
    </source>
</evidence>
<dbReference type="PANTHER" id="PTHR11706">
    <property type="entry name" value="SOLUTE CARRIER PROTEIN FAMILY 11 MEMBER"/>
    <property type="match status" value="1"/>
</dbReference>
<keyword evidence="6 7" id="KW-0472">Membrane</keyword>
<dbReference type="Pfam" id="PF01566">
    <property type="entry name" value="Nramp"/>
    <property type="match status" value="1"/>
</dbReference>
<dbReference type="EMBL" id="FYEH01000003">
    <property type="protein sequence ID" value="SNB62583.1"/>
    <property type="molecule type" value="Genomic_DNA"/>
</dbReference>
<feature type="transmembrane region" description="Helical" evidence="7">
    <location>
        <begin position="26"/>
        <end position="45"/>
    </location>
</feature>
<evidence type="ECO:0000256" key="7">
    <source>
        <dbReference type="HAMAP-Rule" id="MF_00221"/>
    </source>
</evidence>
<feature type="transmembrane region" description="Helical" evidence="7">
    <location>
        <begin position="65"/>
        <end position="87"/>
    </location>
</feature>
<protein>
    <recommendedName>
        <fullName evidence="7">Divalent metal cation transporter MntH</fullName>
    </recommendedName>
</protein>
<proteinExistence type="inferred from homology"/>
<evidence type="ECO:0000256" key="4">
    <source>
        <dbReference type="ARBA" id="ARBA00022847"/>
    </source>
</evidence>
<feature type="transmembrane region" description="Helical" evidence="7">
    <location>
        <begin position="164"/>
        <end position="186"/>
    </location>
</feature>
<evidence type="ECO:0000313" key="9">
    <source>
        <dbReference type="Proteomes" id="UP000197065"/>
    </source>
</evidence>
<dbReference type="NCBIfam" id="TIGR01197">
    <property type="entry name" value="nramp"/>
    <property type="match status" value="1"/>
</dbReference>
<gene>
    <name evidence="7" type="primary">mntH</name>
    <name evidence="8" type="ORF">SAMN07250955_103149</name>
</gene>
<evidence type="ECO:0000256" key="5">
    <source>
        <dbReference type="ARBA" id="ARBA00022989"/>
    </source>
</evidence>
<feature type="transmembrane region" description="Helical" evidence="7">
    <location>
        <begin position="409"/>
        <end position="431"/>
    </location>
</feature>
<evidence type="ECO:0000256" key="3">
    <source>
        <dbReference type="ARBA" id="ARBA00022692"/>
    </source>
</evidence>
<dbReference type="GO" id="GO:0005384">
    <property type="term" value="F:manganese ion transmembrane transporter activity"/>
    <property type="evidence" value="ECO:0007669"/>
    <property type="project" value="TreeGrafter"/>
</dbReference>
<comment type="subcellular location">
    <subcellularLocation>
        <location evidence="7">Cell membrane</location>
        <topology evidence="7">Multi-pass membrane protein</topology>
    </subcellularLocation>
    <subcellularLocation>
        <location evidence="1">Membrane</location>
        <topology evidence="1">Multi-pass membrane protein</topology>
    </subcellularLocation>
</comment>
<feature type="transmembrane region" description="Helical" evidence="7">
    <location>
        <begin position="210"/>
        <end position="229"/>
    </location>
</feature>
<dbReference type="GO" id="GO:0015293">
    <property type="term" value="F:symporter activity"/>
    <property type="evidence" value="ECO:0007669"/>
    <property type="project" value="UniProtKB-UniRule"/>
</dbReference>
<dbReference type="GO" id="GO:0034755">
    <property type="term" value="P:iron ion transmembrane transport"/>
    <property type="evidence" value="ECO:0007669"/>
    <property type="project" value="TreeGrafter"/>
</dbReference>
<keyword evidence="9" id="KW-1185">Reference proteome</keyword>
<dbReference type="GO" id="GO:0005886">
    <property type="term" value="C:plasma membrane"/>
    <property type="evidence" value="ECO:0007669"/>
    <property type="project" value="UniProtKB-SubCell"/>
</dbReference>
<dbReference type="NCBIfam" id="NF037982">
    <property type="entry name" value="Nramp_1"/>
    <property type="match status" value="1"/>
</dbReference>
<feature type="transmembrane region" description="Helical" evidence="7">
    <location>
        <begin position="260"/>
        <end position="282"/>
    </location>
</feature>